<accession>A0A5D8QGP8</accession>
<name>A0A5D8QGP8_9THEO</name>
<keyword evidence="10" id="KW-1185">Reference proteome</keyword>
<evidence type="ECO:0000256" key="3">
    <source>
        <dbReference type="ARBA" id="ARBA00011643"/>
    </source>
</evidence>
<comment type="subunit">
    <text evidence="3">Homohexamer.</text>
</comment>
<comment type="function">
    <text evidence="1">Antiterminator that binds to cis-acting regulatory sequences on the mRNA in the presence of histidine, thereby suppressing transcription termination and activating the hut operon for histidine utilization.</text>
</comment>
<evidence type="ECO:0000256" key="7">
    <source>
        <dbReference type="ARBA" id="ARBA00023159"/>
    </source>
</evidence>
<comment type="similarity">
    <text evidence="2">Belongs to the HutP family.</text>
</comment>
<reference evidence="9 10" key="1">
    <citation type="submission" date="2019-08" db="EMBL/GenBank/DDBJ databases">
        <title>Calorimonas adulescens gen. nov., sp. nov., an anaerobic thermophilic bacterium from Sakhalin hot spring.</title>
        <authorList>
            <person name="Khomyakova M.A."/>
            <person name="Merkel A.Y."/>
            <person name="Novikov A."/>
            <person name="Bonch-Osmolovskaya E.A."/>
            <person name="Slobodkin A.I."/>
        </authorList>
    </citation>
    <scope>NUCLEOTIDE SEQUENCE [LARGE SCALE GENOMIC DNA]</scope>
    <source>
        <strain evidence="9 10">A05MB</strain>
    </source>
</reference>
<dbReference type="Proteomes" id="UP000322976">
    <property type="component" value="Unassembled WGS sequence"/>
</dbReference>
<sequence length="140" mass="14823">MMAVGSVDIAKIAVRMALSTREEEHELKAKYQENGIRVAAVDFGGDFSSSIQKIVERTCVAAKREGIVTDTHVGEGAVAGAVRDALMEVSLKASGFNVGGKVGLARYGEHLTVCAFFGIGLLNLNEVVIGLGHRSVGKEY</sequence>
<dbReference type="Gene3D" id="3.40.1510.10">
    <property type="entry name" value="Hut operon regulatory protein HutP"/>
    <property type="match status" value="1"/>
</dbReference>
<evidence type="ECO:0000256" key="1">
    <source>
        <dbReference type="ARBA" id="ARBA00002945"/>
    </source>
</evidence>
<evidence type="ECO:0000313" key="10">
    <source>
        <dbReference type="Proteomes" id="UP000322976"/>
    </source>
</evidence>
<dbReference type="InterPro" id="IPR036482">
    <property type="entry name" value="Regulatory_HutP_sf"/>
</dbReference>
<evidence type="ECO:0000256" key="2">
    <source>
        <dbReference type="ARBA" id="ARBA00009992"/>
    </source>
</evidence>
<keyword evidence="8" id="KW-0804">Transcription</keyword>
<evidence type="ECO:0000256" key="4">
    <source>
        <dbReference type="ARBA" id="ARBA00019377"/>
    </source>
</evidence>
<dbReference type="GO" id="GO:0003723">
    <property type="term" value="F:RNA binding"/>
    <property type="evidence" value="ECO:0007669"/>
    <property type="project" value="UniProtKB-KW"/>
</dbReference>
<keyword evidence="5" id="KW-0694">RNA-binding</keyword>
<dbReference type="CDD" id="cd11640">
    <property type="entry name" value="HutP"/>
    <property type="match status" value="1"/>
</dbReference>
<evidence type="ECO:0000256" key="5">
    <source>
        <dbReference type="ARBA" id="ARBA00022884"/>
    </source>
</evidence>
<protein>
    <recommendedName>
        <fullName evidence="4">Hut operon positive regulatory protein</fullName>
    </recommendedName>
</protein>
<keyword evidence="6" id="KW-0805">Transcription regulation</keyword>
<gene>
    <name evidence="9" type="ORF">FWJ32_02990</name>
</gene>
<keyword evidence="7" id="KW-0010">Activator</keyword>
<dbReference type="EMBL" id="VTPS01000003">
    <property type="protein sequence ID" value="TZE83026.1"/>
    <property type="molecule type" value="Genomic_DNA"/>
</dbReference>
<evidence type="ECO:0000256" key="8">
    <source>
        <dbReference type="ARBA" id="ARBA00023163"/>
    </source>
</evidence>
<dbReference type="Pfam" id="PF09021">
    <property type="entry name" value="HutP"/>
    <property type="match status" value="1"/>
</dbReference>
<proteinExistence type="inferred from homology"/>
<comment type="caution">
    <text evidence="9">The sequence shown here is derived from an EMBL/GenBank/DDBJ whole genome shotgun (WGS) entry which is preliminary data.</text>
</comment>
<organism evidence="9 10">
    <name type="scientific">Calorimonas adulescens</name>
    <dbReference type="NCBI Taxonomy" id="2606906"/>
    <lineage>
        <taxon>Bacteria</taxon>
        <taxon>Bacillati</taxon>
        <taxon>Bacillota</taxon>
        <taxon>Clostridia</taxon>
        <taxon>Thermoanaerobacterales</taxon>
        <taxon>Thermoanaerobacteraceae</taxon>
        <taxon>Calorimonas</taxon>
    </lineage>
</organism>
<dbReference type="InterPro" id="IPR015111">
    <property type="entry name" value="Regulatory_HutP"/>
</dbReference>
<dbReference type="AlphaFoldDB" id="A0A5D8QGP8"/>
<evidence type="ECO:0000256" key="6">
    <source>
        <dbReference type="ARBA" id="ARBA00023015"/>
    </source>
</evidence>
<evidence type="ECO:0000313" key="9">
    <source>
        <dbReference type="EMBL" id="TZE83026.1"/>
    </source>
</evidence>